<evidence type="ECO:0000256" key="5">
    <source>
        <dbReference type="ARBA" id="ARBA00022989"/>
    </source>
</evidence>
<keyword evidence="4 9" id="KW-0732">Signal</keyword>
<feature type="transmembrane region" description="Helical" evidence="8">
    <location>
        <begin position="752"/>
        <end position="772"/>
    </location>
</feature>
<keyword evidence="5 8" id="KW-1133">Transmembrane helix</keyword>
<gene>
    <name evidence="11" type="ORF">PVAND_000568</name>
</gene>
<dbReference type="EMBL" id="JADBJN010000003">
    <property type="protein sequence ID" value="KAG5670291.1"/>
    <property type="molecule type" value="Genomic_DNA"/>
</dbReference>
<keyword evidence="12" id="KW-1185">Reference proteome</keyword>
<evidence type="ECO:0000313" key="12">
    <source>
        <dbReference type="Proteomes" id="UP001107558"/>
    </source>
</evidence>
<dbReference type="GO" id="GO:0005537">
    <property type="term" value="F:D-mannose binding"/>
    <property type="evidence" value="ECO:0007669"/>
    <property type="project" value="InterPro"/>
</dbReference>
<protein>
    <recommendedName>
        <fullName evidence="10">MRH domain-containing protein</fullName>
    </recommendedName>
</protein>
<evidence type="ECO:0000256" key="3">
    <source>
        <dbReference type="ARBA" id="ARBA00022692"/>
    </source>
</evidence>
<keyword evidence="7" id="KW-1015">Disulfide bond</keyword>
<accession>A0A9J6BLC4</accession>
<comment type="subcellular location">
    <subcellularLocation>
        <location evidence="1">Endomembrane system</location>
    </subcellularLocation>
</comment>
<dbReference type="SMART" id="SM01404">
    <property type="entry name" value="CIMR"/>
    <property type="match status" value="4"/>
</dbReference>
<evidence type="ECO:0000256" key="9">
    <source>
        <dbReference type="SAM" id="SignalP"/>
    </source>
</evidence>
<keyword evidence="6 8" id="KW-0472">Membrane</keyword>
<evidence type="ECO:0000256" key="2">
    <source>
        <dbReference type="ARBA" id="ARBA00022448"/>
    </source>
</evidence>
<feature type="domain" description="MRH" evidence="10">
    <location>
        <begin position="314"/>
        <end position="452"/>
    </location>
</feature>
<dbReference type="GO" id="GO:0005802">
    <property type="term" value="C:trans-Golgi network"/>
    <property type="evidence" value="ECO:0007669"/>
    <property type="project" value="TreeGrafter"/>
</dbReference>
<dbReference type="GO" id="GO:0007041">
    <property type="term" value="P:lysosomal transport"/>
    <property type="evidence" value="ECO:0007669"/>
    <property type="project" value="InterPro"/>
</dbReference>
<dbReference type="GO" id="GO:0010008">
    <property type="term" value="C:endosome membrane"/>
    <property type="evidence" value="ECO:0007669"/>
    <property type="project" value="UniProtKB-SubCell"/>
</dbReference>
<dbReference type="Pfam" id="PF00878">
    <property type="entry name" value="CIMR"/>
    <property type="match status" value="2"/>
</dbReference>
<evidence type="ECO:0000313" key="11">
    <source>
        <dbReference type="EMBL" id="KAG5670291.1"/>
    </source>
</evidence>
<keyword evidence="2" id="KW-0813">Transport</keyword>
<reference evidence="11" key="1">
    <citation type="submission" date="2021-03" db="EMBL/GenBank/DDBJ databases">
        <title>Chromosome level genome of the anhydrobiotic midge Polypedilum vanderplanki.</title>
        <authorList>
            <person name="Yoshida Y."/>
            <person name="Kikawada T."/>
            <person name="Gusev O."/>
        </authorList>
    </citation>
    <scope>NUCLEOTIDE SEQUENCE</scope>
    <source>
        <strain evidence="11">NIAS01</strain>
        <tissue evidence="11">Whole body or cell culture</tissue>
    </source>
</reference>
<feature type="chain" id="PRO_5039901286" description="MRH domain-containing protein" evidence="9">
    <location>
        <begin position="19"/>
        <end position="823"/>
    </location>
</feature>
<dbReference type="PANTHER" id="PTHR15071:SF0">
    <property type="entry name" value="MANNOSE 6-PHOSPHATE RECEPTOR-LIKE PROTEIN 1"/>
    <property type="match status" value="1"/>
</dbReference>
<dbReference type="InterPro" id="IPR000479">
    <property type="entry name" value="CIMR_rpt"/>
</dbReference>
<feature type="signal peptide" evidence="9">
    <location>
        <begin position="1"/>
        <end position="18"/>
    </location>
</feature>
<evidence type="ECO:0000256" key="1">
    <source>
        <dbReference type="ARBA" id="ARBA00004308"/>
    </source>
</evidence>
<dbReference type="GO" id="GO:0038023">
    <property type="term" value="F:signaling receptor activity"/>
    <property type="evidence" value="ECO:0007669"/>
    <property type="project" value="InterPro"/>
</dbReference>
<evidence type="ECO:0000256" key="8">
    <source>
        <dbReference type="SAM" id="Phobius"/>
    </source>
</evidence>
<dbReference type="GO" id="GO:0000139">
    <property type="term" value="C:Golgi membrane"/>
    <property type="evidence" value="ECO:0007669"/>
    <property type="project" value="UniProtKB-SubCell"/>
</dbReference>
<evidence type="ECO:0000256" key="7">
    <source>
        <dbReference type="ARBA" id="ARBA00023157"/>
    </source>
</evidence>
<name>A0A9J6BLC4_POLVA</name>
<dbReference type="Gene3D" id="2.70.130.10">
    <property type="entry name" value="Mannose-6-phosphate receptor binding domain"/>
    <property type="match status" value="4"/>
</dbReference>
<keyword evidence="3 8" id="KW-0812">Transmembrane</keyword>
<feature type="domain" description="MRH" evidence="10">
    <location>
        <begin position="167"/>
        <end position="312"/>
    </location>
</feature>
<proteinExistence type="predicted"/>
<evidence type="ECO:0000256" key="6">
    <source>
        <dbReference type="ARBA" id="ARBA00023136"/>
    </source>
</evidence>
<feature type="domain" description="MRH" evidence="10">
    <location>
        <begin position="28"/>
        <end position="166"/>
    </location>
</feature>
<feature type="domain" description="MRH" evidence="10">
    <location>
        <begin position="454"/>
        <end position="613"/>
    </location>
</feature>
<dbReference type="Proteomes" id="UP001107558">
    <property type="component" value="Chromosome 3"/>
</dbReference>
<dbReference type="SUPFAM" id="SSF50911">
    <property type="entry name" value="Mannose 6-phosphate receptor domain"/>
    <property type="match status" value="4"/>
</dbReference>
<dbReference type="InterPro" id="IPR044865">
    <property type="entry name" value="MRH_dom"/>
</dbReference>
<comment type="caution">
    <text evidence="11">The sequence shown here is derived from an EMBL/GenBank/DDBJ whole genome shotgun (WGS) entry which is preliminary data.</text>
</comment>
<dbReference type="InterPro" id="IPR009011">
    <property type="entry name" value="Man6P_isomerase_rcpt-bd_dom_sf"/>
</dbReference>
<dbReference type="OrthoDB" id="4504960at2759"/>
<dbReference type="PROSITE" id="PS51914">
    <property type="entry name" value="MRH"/>
    <property type="match status" value="4"/>
</dbReference>
<evidence type="ECO:0000259" key="10">
    <source>
        <dbReference type="PROSITE" id="PS51914"/>
    </source>
</evidence>
<sequence>MKYFAIFLLVINFCNIIAIDQTKDVEGANCSVTETIGNYTFNFTELSSDFGYHIDGNAEDMGKYSFNLCKPLSRKCNNQTAAACLKNVDGKEIIIGYDSTSKLFWNDGQIRFSFIGEKCNKLENYTLNVILQCDYAETKNDFLGVFHDDSECEVTILMRTPKACLEIPENVKNAKMYVTSPNGKILNFNALKSSNHIINGPNDGTFIIGFPITYEHGILCEAGSSICYVDKNETDLSKKYTNMGTMTSNIEFENDRPVIKFTSKEKCNNNTLGSSKIVFECDRFKKEGTPKFKGVKDCVSNFVWETSLACYDEKPCVVSGENGDQYDFSSLANVQYEVKIPNKTDETIYFSICSNSKECGEGNWGSCIVKNTGGNKQTTKVGIFNAKLQVEKKNVFLKYDEGSQCGDPKDKKKYSTRIEFNVADSPNDEEIVLIEDKCEIVIHFKTLLANQHVKNCVVKNLDDEEIDLRPLIDYNGNYLARVNETTLPNETSKNNVSYLLNVCRPINSFYSLNCHGNTGACRTIMKDEKHEEEISLGHFEYFMSTEKGKIEGTNNVIMKYFHGSKCPTDKEEEITTKVKFYCDENAGLGSPILQSIEHCEYSFEFPTSILCNDKRVNLKSNESCILTNGDSSVNLKSYGNFNTSNRNISLCDALVKTYTISYKQSMVIIEYVDKDYVDIEVQLKCNLKNNTFVDVSNEGIIIMNESPLICPLLHIVPKATPSQNEVDNDNNDVLEMSLNNDIIIPKSSKFPLGYLFLISILIAAFGIFYIVIRNPERRDIIRNMIKFRSRSNVRYTRVRLNEESALLDGNSPNSDSDDENILL</sequence>
<dbReference type="PANTHER" id="PTHR15071">
    <property type="entry name" value="MANNOSE-6-PHOSPHATE RECEPTOR FAMILY MEMBER"/>
    <property type="match status" value="1"/>
</dbReference>
<evidence type="ECO:0000256" key="4">
    <source>
        <dbReference type="ARBA" id="ARBA00022729"/>
    </source>
</evidence>
<organism evidence="11 12">
    <name type="scientific">Polypedilum vanderplanki</name>
    <name type="common">Sleeping chironomid midge</name>
    <dbReference type="NCBI Taxonomy" id="319348"/>
    <lineage>
        <taxon>Eukaryota</taxon>
        <taxon>Metazoa</taxon>
        <taxon>Ecdysozoa</taxon>
        <taxon>Arthropoda</taxon>
        <taxon>Hexapoda</taxon>
        <taxon>Insecta</taxon>
        <taxon>Pterygota</taxon>
        <taxon>Neoptera</taxon>
        <taxon>Endopterygota</taxon>
        <taxon>Diptera</taxon>
        <taxon>Nematocera</taxon>
        <taxon>Chironomoidea</taxon>
        <taxon>Chironomidae</taxon>
        <taxon>Chironominae</taxon>
        <taxon>Polypedilum</taxon>
        <taxon>Polypedilum</taxon>
    </lineage>
</organism>
<dbReference type="AlphaFoldDB" id="A0A9J6BLC4"/>